<dbReference type="AlphaFoldDB" id="A0A9P6PND9"/>
<feature type="compositionally biased region" description="Basic and acidic residues" evidence="1">
    <location>
        <begin position="453"/>
        <end position="465"/>
    </location>
</feature>
<gene>
    <name evidence="2" type="ORF">BG011_008224</name>
</gene>
<feature type="compositionally biased region" description="Polar residues" evidence="1">
    <location>
        <begin position="487"/>
        <end position="503"/>
    </location>
</feature>
<feature type="region of interest" description="Disordered" evidence="1">
    <location>
        <begin position="250"/>
        <end position="303"/>
    </location>
</feature>
<feature type="region of interest" description="Disordered" evidence="1">
    <location>
        <begin position="335"/>
        <end position="364"/>
    </location>
</feature>
<dbReference type="OrthoDB" id="2449409at2759"/>
<organism evidence="2 3">
    <name type="scientific">Mortierella polycephala</name>
    <dbReference type="NCBI Taxonomy" id="41804"/>
    <lineage>
        <taxon>Eukaryota</taxon>
        <taxon>Fungi</taxon>
        <taxon>Fungi incertae sedis</taxon>
        <taxon>Mucoromycota</taxon>
        <taxon>Mortierellomycotina</taxon>
        <taxon>Mortierellomycetes</taxon>
        <taxon>Mortierellales</taxon>
        <taxon>Mortierellaceae</taxon>
        <taxon>Mortierella</taxon>
    </lineage>
</organism>
<name>A0A9P6PND9_9FUNG</name>
<feature type="region of interest" description="Disordered" evidence="1">
    <location>
        <begin position="413"/>
        <end position="465"/>
    </location>
</feature>
<feature type="region of interest" description="Disordered" evidence="1">
    <location>
        <begin position="615"/>
        <end position="659"/>
    </location>
</feature>
<evidence type="ECO:0000313" key="2">
    <source>
        <dbReference type="EMBL" id="KAG0250583.1"/>
    </source>
</evidence>
<keyword evidence="3" id="KW-1185">Reference proteome</keyword>
<feature type="compositionally biased region" description="Polar residues" evidence="1">
    <location>
        <begin position="177"/>
        <end position="190"/>
    </location>
</feature>
<reference evidence="2" key="1">
    <citation type="journal article" date="2020" name="Fungal Divers.">
        <title>Resolving the Mortierellaceae phylogeny through synthesis of multi-gene phylogenetics and phylogenomics.</title>
        <authorList>
            <person name="Vandepol N."/>
            <person name="Liber J."/>
            <person name="Desiro A."/>
            <person name="Na H."/>
            <person name="Kennedy M."/>
            <person name="Barry K."/>
            <person name="Grigoriev I.V."/>
            <person name="Miller A.N."/>
            <person name="O'Donnell K."/>
            <person name="Stajich J.E."/>
            <person name="Bonito G."/>
        </authorList>
    </citation>
    <scope>NUCLEOTIDE SEQUENCE</scope>
    <source>
        <strain evidence="2">KOD948</strain>
    </source>
</reference>
<evidence type="ECO:0000313" key="3">
    <source>
        <dbReference type="Proteomes" id="UP000726737"/>
    </source>
</evidence>
<feature type="compositionally biased region" description="Basic and acidic residues" evidence="1">
    <location>
        <begin position="280"/>
        <end position="291"/>
    </location>
</feature>
<feature type="compositionally biased region" description="Polar residues" evidence="1">
    <location>
        <begin position="579"/>
        <end position="588"/>
    </location>
</feature>
<feature type="compositionally biased region" description="Low complexity" evidence="1">
    <location>
        <begin position="348"/>
        <end position="364"/>
    </location>
</feature>
<feature type="compositionally biased region" description="Polar residues" evidence="1">
    <location>
        <begin position="628"/>
        <end position="653"/>
    </location>
</feature>
<feature type="compositionally biased region" description="Low complexity" evidence="1">
    <location>
        <begin position="8"/>
        <end position="17"/>
    </location>
</feature>
<accession>A0A9P6PND9</accession>
<comment type="caution">
    <text evidence="2">The sequence shown here is derived from an EMBL/GenBank/DDBJ whole genome shotgun (WGS) entry which is preliminary data.</text>
</comment>
<dbReference type="EMBL" id="JAAAJA010000669">
    <property type="protein sequence ID" value="KAG0250583.1"/>
    <property type="molecule type" value="Genomic_DNA"/>
</dbReference>
<feature type="region of interest" description="Disordered" evidence="1">
    <location>
        <begin position="172"/>
        <end position="200"/>
    </location>
</feature>
<feature type="compositionally biased region" description="Polar residues" evidence="1">
    <location>
        <begin position="511"/>
        <end position="554"/>
    </location>
</feature>
<feature type="compositionally biased region" description="Low complexity" evidence="1">
    <location>
        <begin position="250"/>
        <end position="277"/>
    </location>
</feature>
<sequence length="759" mass="80463">MPLTTELPTPSISRSPSIAPPSPSQLAKQRNIAKPKITTPSPLSKLAAVRTTGNSSSAVAGNIQNQPHIKNTRGSVRNSNGSAQRKPAPVSKKPADQPRPARHPQTIPPKPKPSLEKKTPVKKIIAPTTTNNKNKDNGSSNNRSSRRSSDVSSLLLDESSPALILRFVTPARAPVPATTNPTDPSLQQTPQEDKSSPRAVVAVSFENAALTSQQMESFWEQHERDYAQSIHSVHSAHSANTIHNPSTSIILSSASPSSSSASTSSSSSSTTSLPPTTVQDPERDDASDRATIRSRTQSSPAHDLVAKIMERNAPQPQRSSIGGFMGTWTTKASSFFSSSSRKDTTQDSNNSNGSSSSSINTSSAPVISSLTASISPSLTKSLAVSVSSIESFPSQDPSSRRVRAIRDLFRASASAPQALEPQGSNRKEESMQEPMTSTAAPSTTAHTTEAADVTDKEEDKSDSRRDSLMSIFPVVFQKKTHLRVVTTSSSGQDTMHGSQSGLSTPLYGSEDASQNSSGTHSNVSSACPSPTIQQRIHSSSNVPIVQSPHAQQKKNASDEALATTTAQRGQRHVQERQEMSSCNTSEVSIATAKPAKRPALLPSMTMVNEIWHDHQPTGQKTAHEQGAYPTQQPNTAQAGETTTSSFRNTNESSEWPWMHPEKDKWNTTFVSAHKGLLLMPPTYSPASEMDDPIASYDQSPSGAPVSVAVITAIAGDTIAADAGAHGSLEAGVGARFGGPVGSLENNGLVGSKVSGHTYF</sequence>
<dbReference type="Proteomes" id="UP000726737">
    <property type="component" value="Unassembled WGS sequence"/>
</dbReference>
<evidence type="ECO:0000256" key="1">
    <source>
        <dbReference type="SAM" id="MobiDB-lite"/>
    </source>
</evidence>
<feature type="compositionally biased region" description="Low complexity" evidence="1">
    <location>
        <begin position="436"/>
        <end position="451"/>
    </location>
</feature>
<protein>
    <submittedName>
        <fullName evidence="2">Uncharacterized protein</fullName>
    </submittedName>
</protein>
<feature type="compositionally biased region" description="Polar residues" evidence="1">
    <location>
        <begin position="51"/>
        <end position="83"/>
    </location>
</feature>
<proteinExistence type="predicted"/>
<feature type="region of interest" description="Disordered" evidence="1">
    <location>
        <begin position="487"/>
        <end position="600"/>
    </location>
</feature>
<feature type="region of interest" description="Disordered" evidence="1">
    <location>
        <begin position="1"/>
        <end position="156"/>
    </location>
</feature>